<dbReference type="EMBL" id="CAJVAF010000299">
    <property type="protein sequence ID" value="CAG7593659.1"/>
    <property type="molecule type" value="Genomic_DNA"/>
</dbReference>
<dbReference type="GO" id="GO:0003924">
    <property type="term" value="F:GTPase activity"/>
    <property type="evidence" value="ECO:0007669"/>
    <property type="project" value="InterPro"/>
</dbReference>
<evidence type="ECO:0000256" key="1">
    <source>
        <dbReference type="ARBA" id="ARBA00004173"/>
    </source>
</evidence>
<comment type="subcellular location">
    <subcellularLocation>
        <location evidence="1">Mitochondrion</location>
    </subcellularLocation>
</comment>
<dbReference type="Gene3D" id="3.30.1360.120">
    <property type="entry name" value="Probable tRNA modification gtpase trme, domain 1"/>
    <property type="match status" value="1"/>
</dbReference>
<sequence length="454" mass="50217">MHDTIFALSTVLGKSGVAVIRISGPQARAVAKLIGYEKELEHKKATLATIYTLNREQVLDEVILLFFASPHSFNGEDILEIHLHGSVAIINDTLAELSKITFLRIAEPGEFTKIAFYNGKMDLVKAEGLADLLDAETSMQKIIVQKQLNGELSDTYNKWRADLIGILSQLEALIDFPEDDIPEEVLDWAAKTVQSLIEEINSHLKRHEHGVSIMNGINIVISGTPNVGKSSLMNLLAKKEIAIVSDIAGTTRDVIQVKLNLSGFAVLLSDTAGIREANDLIEKEGIKRAKQAIKEADINIVILNSITDFISHLDNFADAEVIWIINKVDLMNEQDIASSISLLTEKLTGFNREDEVGAISTVSGYGVDNFLNLLQNKIKNKYQDAVLSPVTTRIRQKKGLEQCLAHLQEFNINKKLEIASQDIRIASEYIGMLTGKIGVEEILDEIFINFCIGK</sequence>
<evidence type="ECO:0000313" key="9">
    <source>
        <dbReference type="Proteomes" id="UP000837675"/>
    </source>
</evidence>
<evidence type="ECO:0000313" key="8">
    <source>
        <dbReference type="EMBL" id="CAG7593659.1"/>
    </source>
</evidence>
<dbReference type="Pfam" id="PF12631">
    <property type="entry name" value="MnmE_helical"/>
    <property type="match status" value="1"/>
</dbReference>
<dbReference type="InterPro" id="IPR031168">
    <property type="entry name" value="G_TrmE"/>
</dbReference>
<evidence type="ECO:0000256" key="4">
    <source>
        <dbReference type="ARBA" id="ARBA00022741"/>
    </source>
</evidence>
<dbReference type="GO" id="GO:0005739">
    <property type="term" value="C:mitochondrion"/>
    <property type="evidence" value="ECO:0007669"/>
    <property type="project" value="UniProtKB-SubCell"/>
</dbReference>
<dbReference type="InterPro" id="IPR025867">
    <property type="entry name" value="MnmE_helical"/>
</dbReference>
<dbReference type="NCBIfam" id="TIGR00450">
    <property type="entry name" value="mnmE_trmE_thdF"/>
    <property type="match status" value="1"/>
</dbReference>
<dbReference type="InterPro" id="IPR027368">
    <property type="entry name" value="MnmE_dom2"/>
</dbReference>
<dbReference type="PROSITE" id="PS51709">
    <property type="entry name" value="G_TRME"/>
    <property type="match status" value="1"/>
</dbReference>
<dbReference type="CDD" id="cd04164">
    <property type="entry name" value="trmE"/>
    <property type="match status" value="1"/>
</dbReference>
<dbReference type="HAMAP" id="MF_00379">
    <property type="entry name" value="GTPase_MnmE"/>
    <property type="match status" value="1"/>
</dbReference>
<dbReference type="FunFam" id="3.30.1360.120:FF:000007">
    <property type="entry name" value="tRNA modification GTPase GTPBP3, mitochondrial"/>
    <property type="match status" value="1"/>
</dbReference>
<comment type="similarity">
    <text evidence="2 6">Belongs to the TRAFAC class TrmE-Era-EngA-EngB-Septin-like GTPase superfamily. TrmE GTPase family.</text>
</comment>
<evidence type="ECO:0000256" key="6">
    <source>
        <dbReference type="RuleBase" id="RU003313"/>
    </source>
</evidence>
<name>A0A8S4C217_9ACAR</name>
<dbReference type="GO" id="GO:0002098">
    <property type="term" value="P:tRNA wobble uridine modification"/>
    <property type="evidence" value="ECO:0007669"/>
    <property type="project" value="TreeGrafter"/>
</dbReference>
<evidence type="ECO:0000256" key="2">
    <source>
        <dbReference type="ARBA" id="ARBA00011043"/>
    </source>
</evidence>
<feature type="domain" description="TrmE-type G" evidence="7">
    <location>
        <begin position="216"/>
        <end position="379"/>
    </location>
</feature>
<evidence type="ECO:0000256" key="5">
    <source>
        <dbReference type="ARBA" id="ARBA00023134"/>
    </source>
</evidence>
<dbReference type="PANTHER" id="PTHR42714:SF2">
    <property type="entry name" value="TRNA MODIFICATION GTPASE GTPBP3, MITOCHONDRIAL"/>
    <property type="match status" value="1"/>
</dbReference>
<dbReference type="InterPro" id="IPR027266">
    <property type="entry name" value="TrmE/GcvT-like"/>
</dbReference>
<dbReference type="GO" id="GO:0005525">
    <property type="term" value="F:GTP binding"/>
    <property type="evidence" value="ECO:0007669"/>
    <property type="project" value="UniProtKB-KW"/>
</dbReference>
<keyword evidence="5 6" id="KW-0342">GTP-binding</keyword>
<dbReference type="Proteomes" id="UP000837675">
    <property type="component" value="Unassembled WGS sequence"/>
</dbReference>
<dbReference type="InterPro" id="IPR027417">
    <property type="entry name" value="P-loop_NTPase"/>
</dbReference>
<dbReference type="InterPro" id="IPR018948">
    <property type="entry name" value="GTP-bd_TrmE_N"/>
</dbReference>
<keyword evidence="9" id="KW-1185">Reference proteome</keyword>
<dbReference type="Pfam" id="PF10396">
    <property type="entry name" value="TrmE_N"/>
    <property type="match status" value="1"/>
</dbReference>
<keyword evidence="3 6" id="KW-0819">tRNA processing</keyword>
<dbReference type="NCBIfam" id="NF003661">
    <property type="entry name" value="PRK05291.1-3"/>
    <property type="match status" value="1"/>
</dbReference>
<dbReference type="AlphaFoldDB" id="A0A8S4C217"/>
<keyword evidence="4 6" id="KW-0547">Nucleotide-binding</keyword>
<dbReference type="SUPFAM" id="SSF52540">
    <property type="entry name" value="P-loop containing nucleoside triphosphate hydrolases"/>
    <property type="match status" value="1"/>
</dbReference>
<organism evidence="8 9">
    <name type="scientific">Hyalomma marginatum</name>
    <dbReference type="NCBI Taxonomy" id="34627"/>
    <lineage>
        <taxon>Eukaryota</taxon>
        <taxon>Metazoa</taxon>
        <taxon>Ecdysozoa</taxon>
        <taxon>Arthropoda</taxon>
        <taxon>Chelicerata</taxon>
        <taxon>Arachnida</taxon>
        <taxon>Acari</taxon>
        <taxon>Parasitiformes</taxon>
        <taxon>Ixodida</taxon>
        <taxon>Ixodoidea</taxon>
        <taxon>Ixodidae</taxon>
        <taxon>Hyalomminae</taxon>
        <taxon>Hyalomma</taxon>
    </lineage>
</organism>
<dbReference type="Pfam" id="PF01926">
    <property type="entry name" value="MMR_HSR1"/>
    <property type="match status" value="1"/>
</dbReference>
<dbReference type="Gene3D" id="3.40.50.300">
    <property type="entry name" value="P-loop containing nucleotide triphosphate hydrolases"/>
    <property type="match status" value="1"/>
</dbReference>
<dbReference type="SUPFAM" id="SSF116878">
    <property type="entry name" value="TrmE connector domain"/>
    <property type="match status" value="1"/>
</dbReference>
<evidence type="ECO:0000256" key="3">
    <source>
        <dbReference type="ARBA" id="ARBA00022694"/>
    </source>
</evidence>
<reference evidence="8" key="1">
    <citation type="submission" date="2021-06" db="EMBL/GenBank/DDBJ databases">
        <authorList>
            <person name="Nardi T."/>
            <person name="Nardi T."/>
        </authorList>
    </citation>
    <scope>NUCLEOTIDE SEQUENCE</scope>
</reference>
<dbReference type="Gene3D" id="1.20.120.430">
    <property type="entry name" value="tRNA modification GTPase MnmE domain 2"/>
    <property type="match status" value="1"/>
</dbReference>
<comment type="caution">
    <text evidence="8">The sequence shown here is derived from an EMBL/GenBank/DDBJ whole genome shotgun (WGS) entry which is preliminary data.</text>
</comment>
<dbReference type="NCBIfam" id="TIGR00231">
    <property type="entry name" value="small_GTP"/>
    <property type="match status" value="1"/>
</dbReference>
<evidence type="ECO:0000259" key="7">
    <source>
        <dbReference type="PROSITE" id="PS51709"/>
    </source>
</evidence>
<accession>A0A8S4C217</accession>
<dbReference type="InterPro" id="IPR005225">
    <property type="entry name" value="Small_GTP-bd"/>
</dbReference>
<dbReference type="InterPro" id="IPR004520">
    <property type="entry name" value="GTPase_MnmE"/>
</dbReference>
<dbReference type="GO" id="GO:0030488">
    <property type="term" value="P:tRNA methylation"/>
    <property type="evidence" value="ECO:0007669"/>
    <property type="project" value="TreeGrafter"/>
</dbReference>
<gene>
    <name evidence="8" type="ORF">MHYMCMPASI_00703</name>
</gene>
<dbReference type="InterPro" id="IPR006073">
    <property type="entry name" value="GTP-bd"/>
</dbReference>
<protein>
    <submittedName>
        <fullName evidence="8">tRNA uridine-5-carboxymethylaminomethyl(34) synthesis GTPase MnmE</fullName>
    </submittedName>
</protein>
<dbReference type="PANTHER" id="PTHR42714">
    <property type="entry name" value="TRNA MODIFICATION GTPASE GTPBP3"/>
    <property type="match status" value="1"/>
</dbReference>
<dbReference type="CDD" id="cd14858">
    <property type="entry name" value="TrmE_N"/>
    <property type="match status" value="1"/>
</dbReference>
<proteinExistence type="inferred from homology"/>